<proteinExistence type="predicted"/>
<dbReference type="PANTHER" id="PTHR46019">
    <property type="entry name" value="BPI FOLD-CONTAINING FAMILY B MEMBER 4-RELATED"/>
    <property type="match status" value="1"/>
</dbReference>
<organism evidence="2 3">
    <name type="scientific">Pelobates cultripes</name>
    <name type="common">Western spadefoot toad</name>
    <dbReference type="NCBI Taxonomy" id="61616"/>
    <lineage>
        <taxon>Eukaryota</taxon>
        <taxon>Metazoa</taxon>
        <taxon>Chordata</taxon>
        <taxon>Craniata</taxon>
        <taxon>Vertebrata</taxon>
        <taxon>Euteleostomi</taxon>
        <taxon>Amphibia</taxon>
        <taxon>Batrachia</taxon>
        <taxon>Anura</taxon>
        <taxon>Pelobatoidea</taxon>
        <taxon>Pelobatidae</taxon>
        <taxon>Pelobates</taxon>
    </lineage>
</organism>
<gene>
    <name evidence="2" type="ORF">PECUL_23A020712</name>
</gene>
<dbReference type="SUPFAM" id="SSF55394">
    <property type="entry name" value="Bactericidal permeability-increasing protein, BPI"/>
    <property type="match status" value="1"/>
</dbReference>
<dbReference type="EMBL" id="OW240916">
    <property type="protein sequence ID" value="CAH2291733.1"/>
    <property type="molecule type" value="Genomic_DNA"/>
</dbReference>
<sequence>MIGDFSLQPRNTNNGREKKRGRSKVKHFLQKIMNKWHQKQQSVWITASSVSFEDVSSQILSNKSIIANFQINMEFEEKTSSSFNGQSKNQPPILSINVQITSTFNLEKDKNGFQFTWKQCEVSIKDIELIGSEEDDFETDKFKKLLEIKVCSLLPLLADNMNRLFMNILNIDPTGFNKLIVKSIKQSSAICLELDLNLVVNNVERKSEGEHGYMLGNGISVLKVYTNYMLSVNAHAEMLNKILASKNFTLSPDELQLIIHDANETESVKLKIHIKEPPKLTDESGLAIMLISGSVGGCYPNSDESIFNVDFDTKVEATSYVKGNKLYFTVAQADDPAIWSWSSNIGKTGDMDYNSLVVFTKKCVDEKLLPVMNDLQMNIPLPNTPVKSNYSTYVVVDQESVAVILENISQ</sequence>
<dbReference type="Gene3D" id="3.15.10.10">
    <property type="entry name" value="Bactericidal permeability-increasing protein, domain 1"/>
    <property type="match status" value="1"/>
</dbReference>
<evidence type="ECO:0000313" key="2">
    <source>
        <dbReference type="EMBL" id="CAH2291733.1"/>
    </source>
</evidence>
<feature type="region of interest" description="Disordered" evidence="1">
    <location>
        <begin position="1"/>
        <end position="23"/>
    </location>
</feature>
<accession>A0AAD1S3U5</accession>
<keyword evidence="3" id="KW-1185">Reference proteome</keyword>
<dbReference type="GO" id="GO:0008289">
    <property type="term" value="F:lipid binding"/>
    <property type="evidence" value="ECO:0007669"/>
    <property type="project" value="InterPro"/>
</dbReference>
<dbReference type="Proteomes" id="UP001295444">
    <property type="component" value="Chromosome 05"/>
</dbReference>
<protein>
    <submittedName>
        <fullName evidence="2">---NA</fullName>
    </submittedName>
</protein>
<reference evidence="2" key="1">
    <citation type="submission" date="2022-03" db="EMBL/GenBank/DDBJ databases">
        <authorList>
            <person name="Alioto T."/>
            <person name="Alioto T."/>
            <person name="Gomez Garrido J."/>
        </authorList>
    </citation>
    <scope>NUCLEOTIDE SEQUENCE</scope>
</reference>
<name>A0AAD1S3U5_PELCU</name>
<evidence type="ECO:0000256" key="1">
    <source>
        <dbReference type="SAM" id="MobiDB-lite"/>
    </source>
</evidence>
<evidence type="ECO:0000313" key="3">
    <source>
        <dbReference type="Proteomes" id="UP001295444"/>
    </source>
</evidence>
<dbReference type="InterPro" id="IPR017943">
    <property type="entry name" value="Bactericidal_perm-incr_a/b_dom"/>
</dbReference>
<dbReference type="Gene3D" id="3.15.20.10">
    <property type="entry name" value="Bactericidal permeability-increasing protein, domain 2"/>
    <property type="match status" value="1"/>
</dbReference>
<dbReference type="AlphaFoldDB" id="A0AAD1S3U5"/>
<dbReference type="PANTHER" id="PTHR46019:SF9">
    <property type="entry name" value="BPI FOLD CONTAINING FAMILY A, MEMBER 6"/>
    <property type="match status" value="1"/>
</dbReference>
<dbReference type="InterPro" id="IPR051660">
    <property type="entry name" value="BPI_fold-BPI/LBP"/>
</dbReference>